<dbReference type="SUPFAM" id="SSF55681">
    <property type="entry name" value="Class II aaRS and biotin synthetases"/>
    <property type="match status" value="1"/>
</dbReference>
<keyword evidence="1 7" id="KW-0436">Ligase</keyword>
<dbReference type="GO" id="GO:0004077">
    <property type="term" value="F:biotin--[biotin carboxyl-carrier protein] ligase activity"/>
    <property type="evidence" value="ECO:0007669"/>
    <property type="project" value="UniProtKB-EC"/>
</dbReference>
<dbReference type="PANTHER" id="PTHR12835">
    <property type="entry name" value="BIOTIN PROTEIN LIGASE"/>
    <property type="match status" value="1"/>
</dbReference>
<sequence length="291" mass="30271">MPGSPYTDLERPPLSVVRLRRALVPPRGPWARLELRTETGSTNADAAEYARSGEPEGLVVVAERQHAGRGRRGRAWQSPARAGIATSVLLRPGEAVADRGWSPVPSSAYGWLPLLAGVALVEAVTRLAELDATLKWPNDLLVGAAKCGGILSEGVPAAGAAAPPAIVLGIGLNVTLRADELPENPTGLPATSLQLAGAAATDRDPLLRALLRSLGDWYGRWRDAGGNAVDSGLREAYLAACGTVGRPVRVLLPDGGELTGTATGVDSDGQLVVATPDTTRYLSAGDVLHLR</sequence>
<dbReference type="OrthoDB" id="9807064at2"/>
<keyword evidence="3" id="KW-0067">ATP-binding</keyword>
<dbReference type="Gene3D" id="3.30.930.10">
    <property type="entry name" value="Bira Bifunctional Protein, Domain 2"/>
    <property type="match status" value="1"/>
</dbReference>
<dbReference type="InterPro" id="IPR045864">
    <property type="entry name" value="aa-tRNA-synth_II/BPL/LPL"/>
</dbReference>
<gene>
    <name evidence="7" type="ordered locus">Sare_0803</name>
</gene>
<evidence type="ECO:0000256" key="2">
    <source>
        <dbReference type="ARBA" id="ARBA00022741"/>
    </source>
</evidence>
<dbReference type="STRING" id="391037.Sare_0803"/>
<dbReference type="GO" id="GO:0005737">
    <property type="term" value="C:cytoplasm"/>
    <property type="evidence" value="ECO:0007669"/>
    <property type="project" value="TreeGrafter"/>
</dbReference>
<dbReference type="Pfam" id="PF03099">
    <property type="entry name" value="BPL_LplA_LipB"/>
    <property type="match status" value="1"/>
</dbReference>
<organism evidence="7">
    <name type="scientific">Salinispora arenicola (strain CNS-205)</name>
    <dbReference type="NCBI Taxonomy" id="391037"/>
    <lineage>
        <taxon>Bacteria</taxon>
        <taxon>Bacillati</taxon>
        <taxon>Actinomycetota</taxon>
        <taxon>Actinomycetes</taxon>
        <taxon>Micromonosporales</taxon>
        <taxon>Micromonosporaceae</taxon>
        <taxon>Salinispora</taxon>
    </lineage>
</organism>
<evidence type="ECO:0000256" key="5">
    <source>
        <dbReference type="ARBA" id="ARBA00024227"/>
    </source>
</evidence>
<dbReference type="PROSITE" id="PS51733">
    <property type="entry name" value="BPL_LPL_CATALYTIC"/>
    <property type="match status" value="1"/>
</dbReference>
<dbReference type="InterPro" id="IPR004143">
    <property type="entry name" value="BPL_LPL_catalytic"/>
</dbReference>
<feature type="domain" description="BPL/LPL catalytic" evidence="6">
    <location>
        <begin position="32"/>
        <end position="222"/>
    </location>
</feature>
<dbReference type="InterPro" id="IPR004408">
    <property type="entry name" value="Biotin_CoA_COase_ligase"/>
</dbReference>
<dbReference type="PATRIC" id="fig|391037.6.peg.819"/>
<dbReference type="CDD" id="cd16442">
    <property type="entry name" value="BPL"/>
    <property type="match status" value="1"/>
</dbReference>
<dbReference type="SUPFAM" id="SSF50037">
    <property type="entry name" value="C-terminal domain of transcriptional repressors"/>
    <property type="match status" value="1"/>
</dbReference>
<dbReference type="GO" id="GO:0005524">
    <property type="term" value="F:ATP binding"/>
    <property type="evidence" value="ECO:0007669"/>
    <property type="project" value="UniProtKB-KW"/>
</dbReference>
<dbReference type="eggNOG" id="COG0340">
    <property type="taxonomic scope" value="Bacteria"/>
</dbReference>
<dbReference type="EMBL" id="CP000850">
    <property type="protein sequence ID" value="ABV96722.1"/>
    <property type="molecule type" value="Genomic_DNA"/>
</dbReference>
<dbReference type="PANTHER" id="PTHR12835:SF5">
    <property type="entry name" value="BIOTIN--PROTEIN LIGASE"/>
    <property type="match status" value="1"/>
</dbReference>
<keyword evidence="2" id="KW-0547">Nucleotide-binding</keyword>
<reference evidence="7" key="1">
    <citation type="submission" date="2007-10" db="EMBL/GenBank/DDBJ databases">
        <title>Complete sequence of Salinispora arenicola CNS-205.</title>
        <authorList>
            <consortium name="US DOE Joint Genome Institute"/>
            <person name="Copeland A."/>
            <person name="Lucas S."/>
            <person name="Lapidus A."/>
            <person name="Barry K."/>
            <person name="Glavina del Rio T."/>
            <person name="Dalin E."/>
            <person name="Tice H."/>
            <person name="Pitluck S."/>
            <person name="Foster B."/>
            <person name="Schmutz J."/>
            <person name="Larimer F."/>
            <person name="Land M."/>
            <person name="Hauser L."/>
            <person name="Kyrpides N."/>
            <person name="Ivanova N."/>
            <person name="Jensen P.R."/>
            <person name="Moore B.S."/>
            <person name="Penn K."/>
            <person name="Jenkins C."/>
            <person name="Udwary D."/>
            <person name="Xiang L."/>
            <person name="Gontang E."/>
            <person name="Richardson P."/>
        </authorList>
    </citation>
    <scope>NUCLEOTIDE SEQUENCE [LARGE SCALE GENOMIC DNA]</scope>
    <source>
        <strain evidence="7">CNS-205</strain>
    </source>
</reference>
<keyword evidence="4" id="KW-0092">Biotin</keyword>
<protein>
    <recommendedName>
        <fullName evidence="5">biotin--[biotin carboxyl-carrier protein] ligase</fullName>
        <ecNumber evidence="5">6.3.4.15</ecNumber>
    </recommendedName>
</protein>
<proteinExistence type="predicted"/>
<dbReference type="InterPro" id="IPR003142">
    <property type="entry name" value="BPL_C"/>
</dbReference>
<dbReference type="InterPro" id="IPR008988">
    <property type="entry name" value="Transcriptional_repressor_C"/>
</dbReference>
<evidence type="ECO:0000256" key="3">
    <source>
        <dbReference type="ARBA" id="ARBA00022840"/>
    </source>
</evidence>
<dbReference type="Gene3D" id="2.30.30.100">
    <property type="match status" value="1"/>
</dbReference>
<evidence type="ECO:0000256" key="1">
    <source>
        <dbReference type="ARBA" id="ARBA00022598"/>
    </source>
</evidence>
<evidence type="ECO:0000256" key="4">
    <source>
        <dbReference type="ARBA" id="ARBA00023267"/>
    </source>
</evidence>
<accession>A8M2V4</accession>
<dbReference type="AlphaFoldDB" id="A8M2V4"/>
<dbReference type="KEGG" id="saq:Sare_0803"/>
<evidence type="ECO:0000313" key="7">
    <source>
        <dbReference type="EMBL" id="ABV96722.1"/>
    </source>
</evidence>
<dbReference type="HOGENOM" id="CLU_051096_5_0_11"/>
<dbReference type="Pfam" id="PF02237">
    <property type="entry name" value="BPL_C"/>
    <property type="match status" value="1"/>
</dbReference>
<evidence type="ECO:0000259" key="6">
    <source>
        <dbReference type="PROSITE" id="PS51733"/>
    </source>
</evidence>
<name>A8M2V4_SALAI</name>
<dbReference type="NCBIfam" id="TIGR00121">
    <property type="entry name" value="birA_ligase"/>
    <property type="match status" value="1"/>
</dbReference>
<dbReference type="EC" id="6.3.4.15" evidence="5"/>